<evidence type="ECO:0000313" key="2">
    <source>
        <dbReference type="EMBL" id="RVT99449.1"/>
    </source>
</evidence>
<dbReference type="PANTHER" id="PTHR32385:SF15">
    <property type="entry name" value="INOSITOL PHOSPHOCERAMIDE MANNOSYLTRANSFERASE 1"/>
    <property type="match status" value="1"/>
</dbReference>
<accession>A0A437MP85</accession>
<protein>
    <recommendedName>
        <fullName evidence="4">Mannosyltransferase</fullName>
    </recommendedName>
</protein>
<dbReference type="GO" id="GO:0051999">
    <property type="term" value="P:mannosyl-inositol phosphorylceramide biosynthetic process"/>
    <property type="evidence" value="ECO:0007669"/>
    <property type="project" value="TreeGrafter"/>
</dbReference>
<gene>
    <name evidence="2" type="ORF">EOD42_04995</name>
</gene>
<dbReference type="EMBL" id="SACL01000001">
    <property type="protein sequence ID" value="RVT99449.1"/>
    <property type="molecule type" value="Genomic_DNA"/>
</dbReference>
<keyword evidence="1" id="KW-0808">Transferase</keyword>
<dbReference type="InterPro" id="IPR007577">
    <property type="entry name" value="GlycoTrfase_DXD_sugar-bd_CS"/>
</dbReference>
<evidence type="ECO:0000256" key="1">
    <source>
        <dbReference type="ARBA" id="ARBA00022679"/>
    </source>
</evidence>
<proteinExistence type="predicted"/>
<dbReference type="GO" id="GO:0016020">
    <property type="term" value="C:membrane"/>
    <property type="evidence" value="ECO:0007669"/>
    <property type="project" value="GOC"/>
</dbReference>
<dbReference type="SUPFAM" id="SSF53448">
    <property type="entry name" value="Nucleotide-diphospho-sugar transferases"/>
    <property type="match status" value="1"/>
</dbReference>
<organism evidence="2 3">
    <name type="scientific">Rhodovarius crocodyli</name>
    <dbReference type="NCBI Taxonomy" id="1979269"/>
    <lineage>
        <taxon>Bacteria</taxon>
        <taxon>Pseudomonadati</taxon>
        <taxon>Pseudomonadota</taxon>
        <taxon>Alphaproteobacteria</taxon>
        <taxon>Acetobacterales</taxon>
        <taxon>Roseomonadaceae</taxon>
        <taxon>Rhodovarius</taxon>
    </lineage>
</organism>
<dbReference type="GO" id="GO:0000030">
    <property type="term" value="F:mannosyltransferase activity"/>
    <property type="evidence" value="ECO:0007669"/>
    <property type="project" value="TreeGrafter"/>
</dbReference>
<reference evidence="2 3" key="1">
    <citation type="submission" date="2019-01" db="EMBL/GenBank/DDBJ databases">
        <authorList>
            <person name="Chen W.-M."/>
        </authorList>
    </citation>
    <scope>NUCLEOTIDE SEQUENCE [LARGE SCALE GENOMIC DNA]</scope>
    <source>
        <strain evidence="2 3">CCP-6</strain>
    </source>
</reference>
<comment type="caution">
    <text evidence="2">The sequence shown here is derived from an EMBL/GenBank/DDBJ whole genome shotgun (WGS) entry which is preliminary data.</text>
</comment>
<evidence type="ECO:0000313" key="3">
    <source>
        <dbReference type="Proteomes" id="UP000282957"/>
    </source>
</evidence>
<dbReference type="Pfam" id="PF04488">
    <property type="entry name" value="Gly_transf_sug"/>
    <property type="match status" value="1"/>
</dbReference>
<dbReference type="AlphaFoldDB" id="A0A437MP85"/>
<dbReference type="InterPro" id="IPR029044">
    <property type="entry name" value="Nucleotide-diphossugar_trans"/>
</dbReference>
<sequence length="288" mass="31980">MTMSALDWTDFLPGASRAQTLQALNAQRAVGDRRYSLGAVHRVSRALIAWRMAYGLPARFRPARIVQFWDDETPPPDVLECMESWRATGLPIQRFSEASARAFMAEIYPPQMLQAFDACPHPASKSDLLRLAALYHGGGLYVDADDRLAPGETGAELLFGAPLALMPLAHEGLTMLPVRDTLRDRPDAPYVGYYFNTTPLFGTRAHPLLKLALEMAIMNALESVAAGRSVDPHEDVGPTSLTRAVTGHAMDMLEAGRTPDLDIRIDWPELRLFETLDYKSTSRNWRNA</sequence>
<dbReference type="Proteomes" id="UP000282957">
    <property type="component" value="Unassembled WGS sequence"/>
</dbReference>
<dbReference type="PANTHER" id="PTHR32385">
    <property type="entry name" value="MANNOSYL PHOSPHORYLINOSITOL CERAMIDE SYNTHASE"/>
    <property type="match status" value="1"/>
</dbReference>
<name>A0A437MP85_9PROT</name>
<keyword evidence="3" id="KW-1185">Reference proteome</keyword>
<evidence type="ECO:0008006" key="4">
    <source>
        <dbReference type="Google" id="ProtNLM"/>
    </source>
</evidence>
<dbReference type="InterPro" id="IPR051706">
    <property type="entry name" value="Glycosyltransferase_domain"/>
</dbReference>
<dbReference type="Gene3D" id="3.90.550.20">
    <property type="match status" value="1"/>
</dbReference>